<organism evidence="3">
    <name type="scientific">uncultured Rubrobacteraceae bacterium</name>
    <dbReference type="NCBI Taxonomy" id="349277"/>
    <lineage>
        <taxon>Bacteria</taxon>
        <taxon>Bacillati</taxon>
        <taxon>Actinomycetota</taxon>
        <taxon>Rubrobacteria</taxon>
        <taxon>Rubrobacterales</taxon>
        <taxon>Rubrobacteraceae</taxon>
        <taxon>environmental samples</taxon>
    </lineage>
</organism>
<evidence type="ECO:0000313" key="3">
    <source>
        <dbReference type="EMBL" id="CAA9454094.1"/>
    </source>
</evidence>
<evidence type="ECO:0000259" key="1">
    <source>
        <dbReference type="PROSITE" id="PS51819"/>
    </source>
</evidence>
<feature type="domain" description="VOC" evidence="1">
    <location>
        <begin position="11"/>
        <end position="138"/>
    </location>
</feature>
<dbReference type="InterPro" id="IPR037523">
    <property type="entry name" value="VOC_core"/>
</dbReference>
<dbReference type="SUPFAM" id="SSF54593">
    <property type="entry name" value="Glyoxalase/Bleomycin resistance protein/Dihydroxybiphenyl dioxygenase"/>
    <property type="match status" value="1"/>
</dbReference>
<gene>
    <name evidence="2" type="ORF">AVDCRST_MAG01-01-1615</name>
    <name evidence="3" type="ORF">AVDCRST_MAG02-1307</name>
</gene>
<name>A0A6J4QW89_9ACTN</name>
<dbReference type="PROSITE" id="PS51819">
    <property type="entry name" value="VOC"/>
    <property type="match status" value="2"/>
</dbReference>
<dbReference type="InterPro" id="IPR004360">
    <property type="entry name" value="Glyas_Fos-R_dOase_dom"/>
</dbReference>
<protein>
    <submittedName>
        <fullName evidence="3">Glyoxalase family protein</fullName>
    </submittedName>
</protein>
<dbReference type="PANTHER" id="PTHR36110:SF4">
    <property type="entry name" value="RING-CLEAVING DIOXYGENASE MHQA-RELATED"/>
    <property type="match status" value="1"/>
</dbReference>
<dbReference type="AlphaFoldDB" id="A0A6J4QW89"/>
<sequence length="335" mass="36179">MTRAGLTELGGLHHTSSITKDVAENARFYVRTLGLRLVYKGVNFDDPSMYHLAYGDGIGSYGTIMTFFDIPHAAPNRPGSGSVSAIGLRVPDGDALRYWADRFDGEDVHHGGMTERYDGRAMIAFSDPEGHRLQLVAEGGGAAISDGVRWDRSPVPAEAQIRGLESYAMTVGGAGSTRRMLVDLMGFREREEFGDAEGSKVVVFEVGPGGPGAEVHLMERPELGRGCLGAGGVQHVAFRTTDEEEIGRWAEAVAQAGLPSSGLVDRFFAKSLYYREPGGILLELTTTDGGPSWVSRMSDLEHLGEDLIIPPPLEDRRAEIEANLRPLHVEQLVGG</sequence>
<dbReference type="Pfam" id="PF00903">
    <property type="entry name" value="Glyoxalase"/>
    <property type="match status" value="2"/>
</dbReference>
<reference evidence="3" key="1">
    <citation type="submission" date="2020-02" db="EMBL/GenBank/DDBJ databases">
        <authorList>
            <person name="Meier V. D."/>
        </authorList>
    </citation>
    <scope>NUCLEOTIDE SEQUENCE</scope>
    <source>
        <strain evidence="2">AVDCRST_MAG01</strain>
        <strain evidence="3">AVDCRST_MAG02</strain>
    </source>
</reference>
<accession>A0A6J4QW89</accession>
<evidence type="ECO:0000313" key="2">
    <source>
        <dbReference type="EMBL" id="CAA9411029.1"/>
    </source>
</evidence>
<proteinExistence type="predicted"/>
<dbReference type="InterPro" id="IPR052537">
    <property type="entry name" value="Extradiol_RC_dioxygenase"/>
</dbReference>
<feature type="domain" description="VOC" evidence="1">
    <location>
        <begin position="163"/>
        <end position="287"/>
    </location>
</feature>
<dbReference type="EMBL" id="CADCVH010000043">
    <property type="protein sequence ID" value="CAA9454094.1"/>
    <property type="molecule type" value="Genomic_DNA"/>
</dbReference>
<dbReference type="PANTHER" id="PTHR36110">
    <property type="entry name" value="RING-CLEAVING DIOXYGENASE MHQE-RELATED"/>
    <property type="match status" value="1"/>
</dbReference>
<dbReference type="EMBL" id="CADCUW010000238">
    <property type="protein sequence ID" value="CAA9411029.1"/>
    <property type="molecule type" value="Genomic_DNA"/>
</dbReference>
<dbReference type="InterPro" id="IPR029068">
    <property type="entry name" value="Glyas_Bleomycin-R_OHBP_Dase"/>
</dbReference>
<dbReference type="Gene3D" id="3.10.180.10">
    <property type="entry name" value="2,3-Dihydroxybiphenyl 1,2-Dioxygenase, domain 1"/>
    <property type="match status" value="2"/>
</dbReference>